<dbReference type="EC" id="5.2.1.8" evidence="3"/>
<gene>
    <name evidence="3" type="ORF">CNLFYP112_02498</name>
</gene>
<feature type="domain" description="PpiC" evidence="2">
    <location>
        <begin position="113"/>
        <end position="203"/>
    </location>
</feature>
<dbReference type="InterPro" id="IPR000297">
    <property type="entry name" value="PPIase_PpiC"/>
</dbReference>
<evidence type="ECO:0000313" key="3">
    <source>
        <dbReference type="EMBL" id="VYT25316.1"/>
    </source>
</evidence>
<name>A0A6N2VE86_9FIRM</name>
<dbReference type="PROSITE" id="PS50198">
    <property type="entry name" value="PPIC_PPIASE_2"/>
    <property type="match status" value="1"/>
</dbReference>
<dbReference type="PANTHER" id="PTHR47245:SF2">
    <property type="entry name" value="PEPTIDYL-PROLYL CIS-TRANS ISOMERASE HP_0175-RELATED"/>
    <property type="match status" value="1"/>
</dbReference>
<dbReference type="SUPFAM" id="SSF109998">
    <property type="entry name" value="Triger factor/SurA peptide-binding domain-like"/>
    <property type="match status" value="1"/>
</dbReference>
<dbReference type="InterPro" id="IPR027304">
    <property type="entry name" value="Trigger_fact/SurA_dom_sf"/>
</dbReference>
<keyword evidence="1" id="KW-0697">Rotamase</keyword>
<dbReference type="PROSITE" id="PS01096">
    <property type="entry name" value="PPIC_PPIASE_1"/>
    <property type="match status" value="1"/>
</dbReference>
<dbReference type="Pfam" id="PF00639">
    <property type="entry name" value="Rotamase"/>
    <property type="match status" value="1"/>
</dbReference>
<dbReference type="Gene3D" id="3.10.50.40">
    <property type="match status" value="1"/>
</dbReference>
<dbReference type="InterPro" id="IPR046357">
    <property type="entry name" value="PPIase_dom_sf"/>
</dbReference>
<proteinExistence type="predicted"/>
<evidence type="ECO:0000256" key="1">
    <source>
        <dbReference type="PROSITE-ProRule" id="PRU00278"/>
    </source>
</evidence>
<sequence>MSQEVLAVVAGEEITQAEFDAFLQGVPREQQPYLSNPQFREQCLEQLIALHMFAKNGEEMKLEETEEFKKLVENARRDILAQMAMRETLKDVVVSEEEIEAYYEANKQHFTKGDTVSAKHILTDSEEKCNSILESITTGEKEFETAAKEFSTCPSGAKGGDLGEFGRGQMVKEFEDAAFAAEIGHVVGPVKTQFGYHLIKVEKKNEATVASLEEVKETIRRTLLQQKQNEAYNTKVEEMKKKYVK</sequence>
<evidence type="ECO:0000259" key="2">
    <source>
        <dbReference type="PROSITE" id="PS50198"/>
    </source>
</evidence>
<protein>
    <submittedName>
        <fullName evidence="3">Putative parvulin-type peptidyl-prolyl cis-trans isomerase</fullName>
        <ecNumber evidence="3">5.2.1.8</ecNumber>
    </submittedName>
</protein>
<dbReference type="SUPFAM" id="SSF54534">
    <property type="entry name" value="FKBP-like"/>
    <property type="match status" value="1"/>
</dbReference>
<accession>A0A6N2VE86</accession>
<dbReference type="AlphaFoldDB" id="A0A6N2VE86"/>
<keyword evidence="1 3" id="KW-0413">Isomerase</keyword>
<organism evidence="3">
    <name type="scientific">[Clostridium] nexile</name>
    <dbReference type="NCBI Taxonomy" id="29361"/>
    <lineage>
        <taxon>Bacteria</taxon>
        <taxon>Bacillati</taxon>
        <taxon>Bacillota</taxon>
        <taxon>Clostridia</taxon>
        <taxon>Lachnospirales</taxon>
        <taxon>Lachnospiraceae</taxon>
        <taxon>Tyzzerella</taxon>
    </lineage>
</organism>
<dbReference type="EMBL" id="CACRTG010000021">
    <property type="protein sequence ID" value="VYT25316.1"/>
    <property type="molecule type" value="Genomic_DNA"/>
</dbReference>
<dbReference type="Gene3D" id="1.10.8.1040">
    <property type="match status" value="1"/>
</dbReference>
<dbReference type="InterPro" id="IPR050245">
    <property type="entry name" value="PrsA_foldase"/>
</dbReference>
<dbReference type="GO" id="GO:0003755">
    <property type="term" value="F:peptidyl-prolyl cis-trans isomerase activity"/>
    <property type="evidence" value="ECO:0007669"/>
    <property type="project" value="UniProtKB-KW"/>
</dbReference>
<dbReference type="InterPro" id="IPR023058">
    <property type="entry name" value="PPIase_PpiC_CS"/>
</dbReference>
<reference evidence="3" key="1">
    <citation type="submission" date="2019-11" db="EMBL/GenBank/DDBJ databases">
        <authorList>
            <person name="Feng L."/>
        </authorList>
    </citation>
    <scope>NUCLEOTIDE SEQUENCE</scope>
    <source>
        <strain evidence="3">CnexileLFYP112</strain>
    </source>
</reference>
<dbReference type="PANTHER" id="PTHR47245">
    <property type="entry name" value="PEPTIDYLPROLYL ISOMERASE"/>
    <property type="match status" value="1"/>
</dbReference>